<feature type="region of interest" description="Disordered" evidence="1">
    <location>
        <begin position="61"/>
        <end position="85"/>
    </location>
</feature>
<evidence type="ECO:0000313" key="4">
    <source>
        <dbReference type="Proteomes" id="UP000735302"/>
    </source>
</evidence>
<keyword evidence="2" id="KW-0812">Transmembrane</keyword>
<dbReference type="Proteomes" id="UP000735302">
    <property type="component" value="Unassembled WGS sequence"/>
</dbReference>
<organism evidence="3 4">
    <name type="scientific">Plakobranchus ocellatus</name>
    <dbReference type="NCBI Taxonomy" id="259542"/>
    <lineage>
        <taxon>Eukaryota</taxon>
        <taxon>Metazoa</taxon>
        <taxon>Spiralia</taxon>
        <taxon>Lophotrochozoa</taxon>
        <taxon>Mollusca</taxon>
        <taxon>Gastropoda</taxon>
        <taxon>Heterobranchia</taxon>
        <taxon>Euthyneura</taxon>
        <taxon>Panpulmonata</taxon>
        <taxon>Sacoglossa</taxon>
        <taxon>Placobranchoidea</taxon>
        <taxon>Plakobranchidae</taxon>
        <taxon>Plakobranchus</taxon>
    </lineage>
</organism>
<evidence type="ECO:0000313" key="3">
    <source>
        <dbReference type="EMBL" id="GFO32413.1"/>
    </source>
</evidence>
<keyword evidence="2" id="KW-0472">Membrane</keyword>
<evidence type="ECO:0000256" key="2">
    <source>
        <dbReference type="SAM" id="Phobius"/>
    </source>
</evidence>
<sequence length="157" mass="16593">MAEDTGSDLLQQAVRGVGGTVACQYALRSAGIFCRGFEPCHRRPSLTEGLLLSASLLALEDEEDDDDDDDDDDDGDDGGEGFFAKTDLKQSRGRFAKPKLAERWLLFLLAAQGVCVILPLCGGVGGTVACESTLKSAGTLQSRVRAPPSTARSEGRA</sequence>
<evidence type="ECO:0000256" key="1">
    <source>
        <dbReference type="SAM" id="MobiDB-lite"/>
    </source>
</evidence>
<name>A0AAV4CMC1_9GAST</name>
<keyword evidence="4" id="KW-1185">Reference proteome</keyword>
<dbReference type="EMBL" id="BLXT01006630">
    <property type="protein sequence ID" value="GFO32413.1"/>
    <property type="molecule type" value="Genomic_DNA"/>
</dbReference>
<protein>
    <submittedName>
        <fullName evidence="3">Uncharacterized protein</fullName>
    </submittedName>
</protein>
<comment type="caution">
    <text evidence="3">The sequence shown here is derived from an EMBL/GenBank/DDBJ whole genome shotgun (WGS) entry which is preliminary data.</text>
</comment>
<feature type="compositionally biased region" description="Acidic residues" evidence="1">
    <location>
        <begin position="61"/>
        <end position="79"/>
    </location>
</feature>
<keyword evidence="2" id="KW-1133">Transmembrane helix</keyword>
<feature type="transmembrane region" description="Helical" evidence="2">
    <location>
        <begin position="104"/>
        <end position="125"/>
    </location>
</feature>
<reference evidence="3 4" key="1">
    <citation type="journal article" date="2021" name="Elife">
        <title>Chloroplast acquisition without the gene transfer in kleptoplastic sea slugs, Plakobranchus ocellatus.</title>
        <authorList>
            <person name="Maeda T."/>
            <person name="Takahashi S."/>
            <person name="Yoshida T."/>
            <person name="Shimamura S."/>
            <person name="Takaki Y."/>
            <person name="Nagai Y."/>
            <person name="Toyoda A."/>
            <person name="Suzuki Y."/>
            <person name="Arimoto A."/>
            <person name="Ishii H."/>
            <person name="Satoh N."/>
            <person name="Nishiyama T."/>
            <person name="Hasebe M."/>
            <person name="Maruyama T."/>
            <person name="Minagawa J."/>
            <person name="Obokata J."/>
            <person name="Shigenobu S."/>
        </authorList>
    </citation>
    <scope>NUCLEOTIDE SEQUENCE [LARGE SCALE GENOMIC DNA]</scope>
</reference>
<accession>A0AAV4CMC1</accession>
<dbReference type="AlphaFoldDB" id="A0AAV4CMC1"/>
<proteinExistence type="predicted"/>
<gene>
    <name evidence="3" type="ORF">PoB_005891800</name>
</gene>